<dbReference type="InterPro" id="IPR001647">
    <property type="entry name" value="HTH_TetR"/>
</dbReference>
<evidence type="ECO:0000313" key="6">
    <source>
        <dbReference type="EMBL" id="GGC56007.1"/>
    </source>
</evidence>
<protein>
    <submittedName>
        <fullName evidence="6">TetR family transcriptional regulator</fullName>
    </submittedName>
</protein>
<dbReference type="InterPro" id="IPR009057">
    <property type="entry name" value="Homeodomain-like_sf"/>
</dbReference>
<comment type="caution">
    <text evidence="6">The sequence shown here is derived from an EMBL/GenBank/DDBJ whole genome shotgun (WGS) entry which is preliminary data.</text>
</comment>
<gene>
    <name evidence="6" type="ORF">GCM10011410_05530</name>
</gene>
<keyword evidence="2 4" id="KW-0238">DNA-binding</keyword>
<sequence length="208" mass="22649">MSLTTRRKQATEQDIAHAAQTLFVERGVAETTVEAIAERAEVSVRTFYRYFRSKQDSVIPLLTFGAQRWQNLLNDALQGTSSSRALPEAIEAATREAIAGNGATDAMPFELVRVLLQAAESDTALRAVWLHVNDHSERQLAQILTSGEPPAVAQYTAQQGRLLAAAATTAIRVSIENWALASVQADPQTLAEDAAQVARLMTSAIYLR</sequence>
<keyword evidence="1" id="KW-0805">Transcription regulation</keyword>
<dbReference type="PANTHER" id="PTHR30055">
    <property type="entry name" value="HTH-TYPE TRANSCRIPTIONAL REGULATOR RUTR"/>
    <property type="match status" value="1"/>
</dbReference>
<organism evidence="6 7">
    <name type="scientific">Hoyosella rhizosphaerae</name>
    <dbReference type="NCBI Taxonomy" id="1755582"/>
    <lineage>
        <taxon>Bacteria</taxon>
        <taxon>Bacillati</taxon>
        <taxon>Actinomycetota</taxon>
        <taxon>Actinomycetes</taxon>
        <taxon>Mycobacteriales</taxon>
        <taxon>Hoyosellaceae</taxon>
        <taxon>Hoyosella</taxon>
    </lineage>
</organism>
<dbReference type="InterPro" id="IPR050109">
    <property type="entry name" value="HTH-type_TetR-like_transc_reg"/>
</dbReference>
<dbReference type="Pfam" id="PF00440">
    <property type="entry name" value="TetR_N"/>
    <property type="match status" value="1"/>
</dbReference>
<evidence type="ECO:0000256" key="3">
    <source>
        <dbReference type="ARBA" id="ARBA00023163"/>
    </source>
</evidence>
<dbReference type="PROSITE" id="PS50977">
    <property type="entry name" value="HTH_TETR_2"/>
    <property type="match status" value="1"/>
</dbReference>
<dbReference type="GO" id="GO:0003700">
    <property type="term" value="F:DNA-binding transcription factor activity"/>
    <property type="evidence" value="ECO:0007669"/>
    <property type="project" value="TreeGrafter"/>
</dbReference>
<evidence type="ECO:0000256" key="1">
    <source>
        <dbReference type="ARBA" id="ARBA00023015"/>
    </source>
</evidence>
<dbReference type="RefSeq" id="WP_188670429.1">
    <property type="nucleotide sequence ID" value="NZ_BMJH01000001.1"/>
</dbReference>
<dbReference type="EMBL" id="BMJH01000001">
    <property type="protein sequence ID" value="GGC56007.1"/>
    <property type="molecule type" value="Genomic_DNA"/>
</dbReference>
<dbReference type="Proteomes" id="UP000641514">
    <property type="component" value="Unassembled WGS sequence"/>
</dbReference>
<evidence type="ECO:0000256" key="2">
    <source>
        <dbReference type="ARBA" id="ARBA00023125"/>
    </source>
</evidence>
<evidence type="ECO:0000259" key="5">
    <source>
        <dbReference type="PROSITE" id="PS50977"/>
    </source>
</evidence>
<evidence type="ECO:0000313" key="7">
    <source>
        <dbReference type="Proteomes" id="UP000641514"/>
    </source>
</evidence>
<evidence type="ECO:0000256" key="4">
    <source>
        <dbReference type="PROSITE-ProRule" id="PRU00335"/>
    </source>
</evidence>
<dbReference type="GO" id="GO:0000976">
    <property type="term" value="F:transcription cis-regulatory region binding"/>
    <property type="evidence" value="ECO:0007669"/>
    <property type="project" value="TreeGrafter"/>
</dbReference>
<reference evidence="6" key="2">
    <citation type="submission" date="2020-09" db="EMBL/GenBank/DDBJ databases">
        <authorList>
            <person name="Sun Q."/>
            <person name="Zhou Y."/>
        </authorList>
    </citation>
    <scope>NUCLEOTIDE SEQUENCE</scope>
    <source>
        <strain evidence="6">CGMCC 1.15478</strain>
    </source>
</reference>
<reference evidence="6" key="1">
    <citation type="journal article" date="2014" name="Int. J. Syst. Evol. Microbiol.">
        <title>Complete genome sequence of Corynebacterium casei LMG S-19264T (=DSM 44701T), isolated from a smear-ripened cheese.</title>
        <authorList>
            <consortium name="US DOE Joint Genome Institute (JGI-PGF)"/>
            <person name="Walter F."/>
            <person name="Albersmeier A."/>
            <person name="Kalinowski J."/>
            <person name="Ruckert C."/>
        </authorList>
    </citation>
    <scope>NUCLEOTIDE SEQUENCE</scope>
    <source>
        <strain evidence="6">CGMCC 1.15478</strain>
    </source>
</reference>
<keyword evidence="3" id="KW-0804">Transcription</keyword>
<feature type="DNA-binding region" description="H-T-H motif" evidence="4">
    <location>
        <begin position="32"/>
        <end position="51"/>
    </location>
</feature>
<proteinExistence type="predicted"/>
<name>A0A916U1L6_9ACTN</name>
<keyword evidence="7" id="KW-1185">Reference proteome</keyword>
<dbReference type="AlphaFoldDB" id="A0A916U1L6"/>
<dbReference type="PANTHER" id="PTHR30055:SF238">
    <property type="entry name" value="MYCOFACTOCIN BIOSYNTHESIS TRANSCRIPTIONAL REGULATOR MFTR-RELATED"/>
    <property type="match status" value="1"/>
</dbReference>
<dbReference type="PRINTS" id="PR00455">
    <property type="entry name" value="HTHTETR"/>
</dbReference>
<feature type="domain" description="HTH tetR-type" evidence="5">
    <location>
        <begin position="9"/>
        <end position="69"/>
    </location>
</feature>
<dbReference type="SUPFAM" id="SSF46689">
    <property type="entry name" value="Homeodomain-like"/>
    <property type="match status" value="1"/>
</dbReference>
<accession>A0A916U1L6</accession>
<dbReference type="Gene3D" id="1.10.357.10">
    <property type="entry name" value="Tetracycline Repressor, domain 2"/>
    <property type="match status" value="1"/>
</dbReference>